<name>A0A8I1G7Q2_9GAMM</name>
<evidence type="ECO:0000256" key="1">
    <source>
        <dbReference type="SAM" id="Phobius"/>
    </source>
</evidence>
<organism evidence="3 4">
    <name type="scientific">Idiomarina abyssalis</name>
    <dbReference type="NCBI Taxonomy" id="86102"/>
    <lineage>
        <taxon>Bacteria</taxon>
        <taxon>Pseudomonadati</taxon>
        <taxon>Pseudomonadota</taxon>
        <taxon>Gammaproteobacteria</taxon>
        <taxon>Alteromonadales</taxon>
        <taxon>Idiomarinaceae</taxon>
        <taxon>Idiomarina</taxon>
    </lineage>
</organism>
<feature type="transmembrane region" description="Helical" evidence="1">
    <location>
        <begin position="83"/>
        <end position="100"/>
    </location>
</feature>
<evidence type="ECO:0000313" key="2">
    <source>
        <dbReference type="EMBL" id="MBJ7267842.1"/>
    </source>
</evidence>
<dbReference type="AlphaFoldDB" id="A0A8I1G7Q2"/>
<evidence type="ECO:0000313" key="4">
    <source>
        <dbReference type="Proteomes" id="UP000621390"/>
    </source>
</evidence>
<dbReference type="Proteomes" id="UP000655994">
    <property type="component" value="Unassembled WGS sequence"/>
</dbReference>
<keyword evidence="5" id="KW-1185">Reference proteome</keyword>
<keyword evidence="1" id="KW-0472">Membrane</keyword>
<feature type="transmembrane region" description="Helical" evidence="1">
    <location>
        <begin position="53"/>
        <end position="76"/>
    </location>
</feature>
<dbReference type="EMBL" id="JAEMOP010000002">
    <property type="protein sequence ID" value="MBJ7314624.1"/>
    <property type="molecule type" value="Genomic_DNA"/>
</dbReference>
<reference evidence="3 5" key="1">
    <citation type="submission" date="2020-09" db="EMBL/GenBank/DDBJ databases">
        <title>Draft Genomes of Bacterial Isolates from North Pond Shallow Sediments.</title>
        <authorList>
            <person name="Kiel Reese B."/>
            <person name="Mullis M."/>
            <person name="Weisend R.E."/>
        </authorList>
    </citation>
    <scope>NUCLEOTIDE SEQUENCE</scope>
    <source>
        <strain evidence="3">KJE-2</strain>
        <strain evidence="2 5">KJE-3</strain>
    </source>
</reference>
<sequence>MQKLSNFFLKDQSIIKASCKLSIASFLSTIVFALILVFVSSDEAPEKFGAFNFPLITIVLMPLIETMIMFVIVLLIRSLTTNPTIQVFVCALTLSALHFSSAPGHAFMVFIPFILLSLPLVHFWESHCLRGFSIAFLSHSLSNTFAFGISELM</sequence>
<evidence type="ECO:0000313" key="5">
    <source>
        <dbReference type="Proteomes" id="UP000655994"/>
    </source>
</evidence>
<dbReference type="Proteomes" id="UP000621390">
    <property type="component" value="Unassembled WGS sequence"/>
</dbReference>
<feature type="transmembrane region" description="Helical" evidence="1">
    <location>
        <begin position="21"/>
        <end position="41"/>
    </location>
</feature>
<accession>A0A8I1G7Q2</accession>
<keyword evidence="1" id="KW-0812">Transmembrane</keyword>
<protein>
    <submittedName>
        <fullName evidence="3">Uncharacterized protein</fullName>
    </submittedName>
</protein>
<comment type="caution">
    <text evidence="3">The sequence shown here is derived from an EMBL/GenBank/DDBJ whole genome shotgun (WGS) entry which is preliminary data.</text>
</comment>
<evidence type="ECO:0000313" key="3">
    <source>
        <dbReference type="EMBL" id="MBJ7314624.1"/>
    </source>
</evidence>
<keyword evidence="1" id="KW-1133">Transmembrane helix</keyword>
<dbReference type="RefSeq" id="WP_199495078.1">
    <property type="nucleotide sequence ID" value="NZ_JAEMOO010000013.1"/>
</dbReference>
<gene>
    <name evidence="2" type="ORF">JHC10_12935</name>
    <name evidence="3" type="ORF">JHC11_01220</name>
</gene>
<proteinExistence type="predicted"/>
<dbReference type="EMBL" id="JAEMOS010000047">
    <property type="protein sequence ID" value="MBJ7267842.1"/>
    <property type="molecule type" value="Genomic_DNA"/>
</dbReference>